<evidence type="ECO:0000313" key="13">
    <source>
        <dbReference type="Proteomes" id="UP000013827"/>
    </source>
</evidence>
<evidence type="ECO:0000256" key="6">
    <source>
        <dbReference type="PIRSR" id="PIRSR630616-1"/>
    </source>
</evidence>
<dbReference type="InterPro" id="IPR000719">
    <property type="entry name" value="Prot_kinase_dom"/>
</dbReference>
<feature type="domain" description="Protein kinase" evidence="11">
    <location>
        <begin position="1"/>
        <end position="263"/>
    </location>
</feature>
<keyword evidence="4" id="KW-0418">Kinase</keyword>
<dbReference type="SMART" id="SM00220">
    <property type="entry name" value="S_TKc"/>
    <property type="match status" value="1"/>
</dbReference>
<dbReference type="PROSITE" id="PS00107">
    <property type="entry name" value="PROTEIN_KINASE_ATP"/>
    <property type="match status" value="1"/>
</dbReference>
<dbReference type="AlphaFoldDB" id="A0A0D3KAS0"/>
<evidence type="ECO:0000256" key="3">
    <source>
        <dbReference type="ARBA" id="ARBA00022741"/>
    </source>
</evidence>
<reference evidence="13" key="1">
    <citation type="journal article" date="2013" name="Nature">
        <title>Pan genome of the phytoplankton Emiliania underpins its global distribution.</title>
        <authorList>
            <person name="Read B.A."/>
            <person name="Kegel J."/>
            <person name="Klute M.J."/>
            <person name="Kuo A."/>
            <person name="Lefebvre S.C."/>
            <person name="Maumus F."/>
            <person name="Mayer C."/>
            <person name="Miller J."/>
            <person name="Monier A."/>
            <person name="Salamov A."/>
            <person name="Young J."/>
            <person name="Aguilar M."/>
            <person name="Claverie J.M."/>
            <person name="Frickenhaus S."/>
            <person name="Gonzalez K."/>
            <person name="Herman E.K."/>
            <person name="Lin Y.C."/>
            <person name="Napier J."/>
            <person name="Ogata H."/>
            <person name="Sarno A.F."/>
            <person name="Shmutz J."/>
            <person name="Schroeder D."/>
            <person name="de Vargas C."/>
            <person name="Verret F."/>
            <person name="von Dassow P."/>
            <person name="Valentin K."/>
            <person name="Van de Peer Y."/>
            <person name="Wheeler G."/>
            <person name="Dacks J.B."/>
            <person name="Delwiche C.F."/>
            <person name="Dyhrman S.T."/>
            <person name="Glockner G."/>
            <person name="John U."/>
            <person name="Richards T."/>
            <person name="Worden A.Z."/>
            <person name="Zhang X."/>
            <person name="Grigoriev I.V."/>
            <person name="Allen A.E."/>
            <person name="Bidle K."/>
            <person name="Borodovsky M."/>
            <person name="Bowler C."/>
            <person name="Brownlee C."/>
            <person name="Cock J.M."/>
            <person name="Elias M."/>
            <person name="Gladyshev V.N."/>
            <person name="Groth M."/>
            <person name="Guda C."/>
            <person name="Hadaegh A."/>
            <person name="Iglesias-Rodriguez M.D."/>
            <person name="Jenkins J."/>
            <person name="Jones B.M."/>
            <person name="Lawson T."/>
            <person name="Leese F."/>
            <person name="Lindquist E."/>
            <person name="Lobanov A."/>
            <person name="Lomsadze A."/>
            <person name="Malik S.B."/>
            <person name="Marsh M.E."/>
            <person name="Mackinder L."/>
            <person name="Mock T."/>
            <person name="Mueller-Roeber B."/>
            <person name="Pagarete A."/>
            <person name="Parker M."/>
            <person name="Probert I."/>
            <person name="Quesneville H."/>
            <person name="Raines C."/>
            <person name="Rensing S.A."/>
            <person name="Riano-Pachon D.M."/>
            <person name="Richier S."/>
            <person name="Rokitta S."/>
            <person name="Shiraiwa Y."/>
            <person name="Soanes D.M."/>
            <person name="van der Giezen M."/>
            <person name="Wahlund T.M."/>
            <person name="Williams B."/>
            <person name="Wilson W."/>
            <person name="Wolfe G."/>
            <person name="Wurch L.L."/>
        </authorList>
    </citation>
    <scope>NUCLEOTIDE SEQUENCE</scope>
</reference>
<reference evidence="12" key="2">
    <citation type="submission" date="2024-10" db="UniProtKB">
        <authorList>
            <consortium name="EnsemblProtists"/>
        </authorList>
    </citation>
    <scope>IDENTIFICATION</scope>
</reference>
<dbReference type="GeneID" id="17278127"/>
<dbReference type="PANTHER" id="PTHR24350">
    <property type="entry name" value="SERINE/THREONINE-PROTEIN KINASE IAL-RELATED"/>
    <property type="match status" value="1"/>
</dbReference>
<comment type="similarity">
    <text evidence="10">Belongs to the protein kinase superfamily.</text>
</comment>
<dbReference type="Gene3D" id="1.10.510.10">
    <property type="entry name" value="Transferase(Phosphotransferase) domain 1"/>
    <property type="match status" value="1"/>
</dbReference>
<keyword evidence="13" id="KW-1185">Reference proteome</keyword>
<feature type="cross-link" description="Glycyl lysine isopeptide (Lys-Gly) (interchain with G-Cter in SUMO2)" evidence="8">
    <location>
        <position position="123"/>
    </location>
</feature>
<evidence type="ECO:0000259" key="11">
    <source>
        <dbReference type="PROSITE" id="PS50011"/>
    </source>
</evidence>
<evidence type="ECO:0000256" key="5">
    <source>
        <dbReference type="ARBA" id="ARBA00022840"/>
    </source>
</evidence>
<evidence type="ECO:0000256" key="2">
    <source>
        <dbReference type="ARBA" id="ARBA00022679"/>
    </source>
</evidence>
<keyword evidence="5 7" id="KW-0067">ATP-binding</keyword>
<feature type="binding site" evidence="9">
    <location>
        <position position="29"/>
    </location>
    <ligand>
        <name>ATP</name>
        <dbReference type="ChEBI" id="CHEBI:30616"/>
    </ligand>
</feature>
<feature type="active site" description="Proton acceptor" evidence="6">
    <location>
        <position position="121"/>
    </location>
</feature>
<dbReference type="KEGG" id="ehx:EMIHUDRAFT_44102"/>
<protein>
    <recommendedName>
        <fullName evidence="11">Protein kinase domain-containing protein</fullName>
    </recommendedName>
</protein>
<dbReference type="Pfam" id="PF00069">
    <property type="entry name" value="Pkinase"/>
    <property type="match status" value="1"/>
</dbReference>
<accession>A0A0D3KAS0</accession>
<dbReference type="eggNOG" id="KOG0580">
    <property type="taxonomic scope" value="Eukaryota"/>
</dbReference>
<evidence type="ECO:0000313" key="12">
    <source>
        <dbReference type="EnsemblProtists" id="EOD32855"/>
    </source>
</evidence>
<evidence type="ECO:0000256" key="4">
    <source>
        <dbReference type="ARBA" id="ARBA00022777"/>
    </source>
</evidence>
<keyword evidence="2" id="KW-0808">Transferase</keyword>
<evidence type="ECO:0000256" key="9">
    <source>
        <dbReference type="PROSITE-ProRule" id="PRU10141"/>
    </source>
</evidence>
<dbReference type="GO" id="GO:0004674">
    <property type="term" value="F:protein serine/threonine kinase activity"/>
    <property type="evidence" value="ECO:0007669"/>
    <property type="project" value="UniProtKB-KW"/>
</dbReference>
<feature type="binding site" evidence="7">
    <location>
        <begin position="74"/>
        <end position="76"/>
    </location>
    <ligand>
        <name>ATP</name>
        <dbReference type="ChEBI" id="CHEBI:30616"/>
    </ligand>
</feature>
<feature type="binding site" evidence="7">
    <location>
        <position position="139"/>
    </location>
    <ligand>
        <name>ATP</name>
        <dbReference type="ChEBI" id="CHEBI:30616"/>
    </ligand>
</feature>
<sequence>PVGRGHFGDVTLARVRATRALVAVKAVGKAAATEGCPCLDLTAEATALTELRHPNIVRLIAVWDSPATLFLLLEHAAGGDLLARMRSLPGGVLPVGEARHHSAAVFRAIAFLHRRGYIHRDVKPANVLLSACGEARLADFGLAVRTAGRPLTQIVGTQEFLAPEMVLCGQGEAQGYGSSVDEWGAGLLLFGALYGFNPLQRRTEVGTLAAILRAEWTLPTERTTSPERLAECRAAARLIGRLLVADPARRWTARRCLLDDEWLTG</sequence>
<dbReference type="InterPro" id="IPR030616">
    <property type="entry name" value="Aur-like"/>
</dbReference>
<dbReference type="Proteomes" id="UP000013827">
    <property type="component" value="Unassembled WGS sequence"/>
</dbReference>
<proteinExistence type="inferred from homology"/>
<keyword evidence="3 7" id="KW-0547">Nucleotide-binding</keyword>
<dbReference type="OMA" id="HARMRTI"/>
<dbReference type="PROSITE" id="PS00108">
    <property type="entry name" value="PROTEIN_KINASE_ST"/>
    <property type="match status" value="1"/>
</dbReference>
<evidence type="ECO:0000256" key="10">
    <source>
        <dbReference type="RuleBase" id="RU000304"/>
    </source>
</evidence>
<dbReference type="GO" id="GO:0005524">
    <property type="term" value="F:ATP binding"/>
    <property type="evidence" value="ECO:0007669"/>
    <property type="project" value="UniProtKB-UniRule"/>
</dbReference>
<evidence type="ECO:0000256" key="8">
    <source>
        <dbReference type="PIRSR" id="PIRSR630616-3"/>
    </source>
</evidence>
<dbReference type="InterPro" id="IPR017441">
    <property type="entry name" value="Protein_kinase_ATP_BS"/>
</dbReference>
<dbReference type="HOGENOM" id="CLU_000288_63_0_1"/>
<feature type="binding site" evidence="7">
    <location>
        <position position="25"/>
    </location>
    <ligand>
        <name>ATP</name>
        <dbReference type="ChEBI" id="CHEBI:30616"/>
    </ligand>
</feature>
<dbReference type="RefSeq" id="XP_005785284.1">
    <property type="nucleotide sequence ID" value="XM_005785227.1"/>
</dbReference>
<organism evidence="12 13">
    <name type="scientific">Emiliania huxleyi (strain CCMP1516)</name>
    <dbReference type="NCBI Taxonomy" id="280463"/>
    <lineage>
        <taxon>Eukaryota</taxon>
        <taxon>Haptista</taxon>
        <taxon>Haptophyta</taxon>
        <taxon>Prymnesiophyceae</taxon>
        <taxon>Isochrysidales</taxon>
        <taxon>Noelaerhabdaceae</taxon>
        <taxon>Emiliania</taxon>
    </lineage>
</organism>
<name>A0A0D3KAS0_EMIH1</name>
<dbReference type="SUPFAM" id="SSF56112">
    <property type="entry name" value="Protein kinase-like (PK-like)"/>
    <property type="match status" value="1"/>
</dbReference>
<dbReference type="STRING" id="2903.R1F1T7"/>
<dbReference type="InterPro" id="IPR008271">
    <property type="entry name" value="Ser/Thr_kinase_AS"/>
</dbReference>
<keyword evidence="1 10" id="KW-0723">Serine/threonine-protein kinase</keyword>
<dbReference type="InterPro" id="IPR011009">
    <property type="entry name" value="Kinase-like_dom_sf"/>
</dbReference>
<dbReference type="PaxDb" id="2903-EOD32855"/>
<evidence type="ECO:0000256" key="1">
    <source>
        <dbReference type="ARBA" id="ARBA00022527"/>
    </source>
</evidence>
<evidence type="ECO:0000256" key="7">
    <source>
        <dbReference type="PIRSR" id="PIRSR630616-2"/>
    </source>
</evidence>
<dbReference type="EnsemblProtists" id="EOD32855">
    <property type="protein sequence ID" value="EOD32855"/>
    <property type="gene ID" value="EMIHUDRAFT_44102"/>
</dbReference>
<dbReference type="PROSITE" id="PS50011">
    <property type="entry name" value="PROTEIN_KINASE_DOM"/>
    <property type="match status" value="1"/>
</dbReference>